<comment type="function">
    <text evidence="7">Component of the EKC/KEOPS complex that is required for the formation of a threonylcarbamoyl group on adenosine at position 37 (t(6)A37) in tRNAs that read codons beginning with adenine. The complex is probably involved in the transfer of the threonylcarbamoyl moiety of threonylcarbamoyl-AMP (TC-AMP) to the N6 group of A37. CGI121 acts as an allosteric effector that regulates the t(6)A activity of the complex. The EKC/KEOPS complex also promotes both telomere uncapping and telomere elongation. The complex is required for efficient recruitment of transcriptional coactivators. CGI121 is not required for tRNA modification.</text>
</comment>
<accession>A0A6J3MBQ5</accession>
<dbReference type="Gene3D" id="3.30.2380.10">
    <property type="entry name" value="CGI121/TPRKB"/>
    <property type="match status" value="1"/>
</dbReference>
<dbReference type="Pfam" id="PF08617">
    <property type="entry name" value="CGI-121"/>
    <property type="match status" value="1"/>
</dbReference>
<comment type="similarity">
    <text evidence="2 8">Belongs to the CGI121/TPRKB family.</text>
</comment>
<evidence type="ECO:0000256" key="3">
    <source>
        <dbReference type="ARBA" id="ARBA00015316"/>
    </source>
</evidence>
<evidence type="ECO:0000256" key="2">
    <source>
        <dbReference type="ARBA" id="ARBA00005546"/>
    </source>
</evidence>
<dbReference type="GeneID" id="54366184"/>
<reference evidence="10" key="1">
    <citation type="submission" date="2020-01" db="EMBL/GenBank/DDBJ databases">
        <authorList>
            <consortium name="DOE Joint Genome Institute"/>
            <person name="Haridas S."/>
            <person name="Albert R."/>
            <person name="Binder M."/>
            <person name="Bloem J."/>
            <person name="Labutti K."/>
            <person name="Salamov A."/>
            <person name="Andreopoulos B."/>
            <person name="Baker S.E."/>
            <person name="Barry K."/>
            <person name="Bills G."/>
            <person name="Bluhm B.H."/>
            <person name="Cannon C."/>
            <person name="Castanera R."/>
            <person name="Culley D.E."/>
            <person name="Daum C."/>
            <person name="Ezra D."/>
            <person name="Gonzalez J.B."/>
            <person name="Henrissat B."/>
            <person name="Kuo A."/>
            <person name="Liang C."/>
            <person name="Lipzen A."/>
            <person name="Lutzoni F."/>
            <person name="Magnuson J."/>
            <person name="Mondo S."/>
            <person name="Nolan M."/>
            <person name="Ohm R."/>
            <person name="Pangilinan J."/>
            <person name="Park H.-J."/>
            <person name="Ramirez L."/>
            <person name="Alfaro M."/>
            <person name="Sun H."/>
            <person name="Tritt A."/>
            <person name="Yoshinaga Y."/>
            <person name="Zwiers L.-H."/>
            <person name="Turgeon B.G."/>
            <person name="Goodwin S.B."/>
            <person name="Spatafora J.W."/>
            <person name="Crous P.W."/>
            <person name="Grigoriev I.V."/>
        </authorList>
    </citation>
    <scope>NUCLEOTIDE SEQUENCE</scope>
    <source>
        <strain evidence="10">CBS 342.82</strain>
    </source>
</reference>
<dbReference type="GO" id="GO:0002949">
    <property type="term" value="P:tRNA threonylcarbamoyladenosine modification"/>
    <property type="evidence" value="ECO:0007669"/>
    <property type="project" value="TreeGrafter"/>
</dbReference>
<dbReference type="PANTHER" id="PTHR15840">
    <property type="entry name" value="CGI-121 FAMILY MEMBER"/>
    <property type="match status" value="1"/>
</dbReference>
<evidence type="ECO:0000256" key="1">
    <source>
        <dbReference type="ARBA" id="ARBA00004123"/>
    </source>
</evidence>
<dbReference type="RefSeq" id="XP_033462487.1">
    <property type="nucleotide sequence ID" value="XM_033608384.1"/>
</dbReference>
<dbReference type="SUPFAM" id="SSF143870">
    <property type="entry name" value="PF0523-like"/>
    <property type="match status" value="1"/>
</dbReference>
<dbReference type="GO" id="GO:0000408">
    <property type="term" value="C:EKC/KEOPS complex"/>
    <property type="evidence" value="ECO:0007669"/>
    <property type="project" value="TreeGrafter"/>
</dbReference>
<evidence type="ECO:0000256" key="7">
    <source>
        <dbReference type="ARBA" id="ARBA00025043"/>
    </source>
</evidence>
<evidence type="ECO:0000256" key="5">
    <source>
        <dbReference type="ARBA" id="ARBA00022694"/>
    </source>
</evidence>
<name>A0A6J3MBQ5_9PEZI</name>
<dbReference type="GO" id="GO:0005829">
    <property type="term" value="C:cytosol"/>
    <property type="evidence" value="ECO:0007669"/>
    <property type="project" value="TreeGrafter"/>
</dbReference>
<dbReference type="GO" id="GO:0005634">
    <property type="term" value="C:nucleus"/>
    <property type="evidence" value="ECO:0007669"/>
    <property type="project" value="UniProtKB-SubCell"/>
</dbReference>
<organism evidence="10">
    <name type="scientific">Dissoconium aciculare CBS 342.82</name>
    <dbReference type="NCBI Taxonomy" id="1314786"/>
    <lineage>
        <taxon>Eukaryota</taxon>
        <taxon>Fungi</taxon>
        <taxon>Dikarya</taxon>
        <taxon>Ascomycota</taxon>
        <taxon>Pezizomycotina</taxon>
        <taxon>Dothideomycetes</taxon>
        <taxon>Dothideomycetidae</taxon>
        <taxon>Mycosphaerellales</taxon>
        <taxon>Dissoconiaceae</taxon>
        <taxon>Dissoconium</taxon>
    </lineage>
</organism>
<dbReference type="InterPro" id="IPR013926">
    <property type="entry name" value="CGI121/TPRKB"/>
</dbReference>
<dbReference type="AlphaFoldDB" id="A0A6J3MBQ5"/>
<protein>
    <recommendedName>
        <fullName evidence="4">EKC/KEOPS complex subunit CGI121</fullName>
    </recommendedName>
    <alternativeName>
        <fullName evidence="3">EKC/KEOPS complex subunit cgi121</fullName>
    </alternativeName>
</protein>
<evidence type="ECO:0000313" key="9">
    <source>
        <dbReference type="Proteomes" id="UP000504637"/>
    </source>
</evidence>
<dbReference type="Proteomes" id="UP000504637">
    <property type="component" value="Unplaced"/>
</dbReference>
<sequence length="181" mass="19896">METIDLPHLQPELRLHLAFFADVKNAAFLRKQLLEGNTDFEYAFLDCSQLLSRNHILAACFRAVNDSLAGRLKTRNVHSETVFALSPNNNIAESFRRFGISDDSKHIVAIKVGGVIADIETHLGNYVQGQMLPLTDAALAKVHDPGRIRKIYKLTASQKGQDDVGEDAEALIIGSIALKGS</sequence>
<reference evidence="10" key="3">
    <citation type="submission" date="2025-08" db="UniProtKB">
        <authorList>
            <consortium name="RefSeq"/>
        </authorList>
    </citation>
    <scope>IDENTIFICATION</scope>
    <source>
        <strain evidence="10">CBS 342.82</strain>
    </source>
</reference>
<evidence type="ECO:0000313" key="10">
    <source>
        <dbReference type="RefSeq" id="XP_033462487.1"/>
    </source>
</evidence>
<keyword evidence="9" id="KW-1185">Reference proteome</keyword>
<keyword evidence="6 8" id="KW-0539">Nucleus</keyword>
<evidence type="ECO:0000256" key="8">
    <source>
        <dbReference type="RuleBase" id="RU004398"/>
    </source>
</evidence>
<proteinExistence type="inferred from homology"/>
<dbReference type="InterPro" id="IPR036504">
    <property type="entry name" value="CGI121/TPRKB_sf"/>
</dbReference>
<evidence type="ECO:0000256" key="6">
    <source>
        <dbReference type="ARBA" id="ARBA00023242"/>
    </source>
</evidence>
<keyword evidence="5" id="KW-0819">tRNA processing</keyword>
<dbReference type="OrthoDB" id="329139at2759"/>
<gene>
    <name evidence="10" type="ORF">K489DRAFT_429712</name>
</gene>
<dbReference type="PANTHER" id="PTHR15840:SF10">
    <property type="entry name" value="EKC_KEOPS COMPLEX SUBUNIT TPRKB"/>
    <property type="match status" value="1"/>
</dbReference>
<reference evidence="10" key="2">
    <citation type="submission" date="2020-04" db="EMBL/GenBank/DDBJ databases">
        <authorList>
            <consortium name="NCBI Genome Project"/>
        </authorList>
    </citation>
    <scope>NUCLEOTIDE SEQUENCE</scope>
    <source>
        <strain evidence="10">CBS 342.82</strain>
    </source>
</reference>
<evidence type="ECO:0000256" key="4">
    <source>
        <dbReference type="ARBA" id="ARBA00016009"/>
    </source>
</evidence>
<comment type="subcellular location">
    <subcellularLocation>
        <location evidence="1">Nucleus</location>
    </subcellularLocation>
</comment>